<sequence length="183" mass="20791">MVLVALLEMIMLPEELITRTPDESPSGLFLLATHKGVCCGTFLNHIPTYRFTEFHGLKKPNSKVWLAETMVWPLSKRVWPGDKVSIAVEGRERQMRKKKIRGKTIMDDLTAIHTVLGTEEIRVEDFESMTLTRYKEESRALDGLRRSPLVIIWDMPNSSSDMIRLAFGSPTIGNSGSQLLYIL</sequence>
<comment type="caution">
    <text evidence="1">The sequence shown here is derived from an EMBL/GenBank/DDBJ whole genome shotgun (WGS) entry which is preliminary data.</text>
</comment>
<dbReference type="AlphaFoldDB" id="A0AA89BI44"/>
<evidence type="ECO:0000313" key="2">
    <source>
        <dbReference type="Proteomes" id="UP001188597"/>
    </source>
</evidence>
<dbReference type="Proteomes" id="UP001188597">
    <property type="component" value="Unassembled WGS sequence"/>
</dbReference>
<organism evidence="1 2">
    <name type="scientific">Escallonia herrerae</name>
    <dbReference type="NCBI Taxonomy" id="1293975"/>
    <lineage>
        <taxon>Eukaryota</taxon>
        <taxon>Viridiplantae</taxon>
        <taxon>Streptophyta</taxon>
        <taxon>Embryophyta</taxon>
        <taxon>Tracheophyta</taxon>
        <taxon>Spermatophyta</taxon>
        <taxon>Magnoliopsida</taxon>
        <taxon>eudicotyledons</taxon>
        <taxon>Gunneridae</taxon>
        <taxon>Pentapetalae</taxon>
        <taxon>asterids</taxon>
        <taxon>campanulids</taxon>
        <taxon>Escalloniales</taxon>
        <taxon>Escalloniaceae</taxon>
        <taxon>Escallonia</taxon>
    </lineage>
</organism>
<reference evidence="1" key="1">
    <citation type="submission" date="2022-12" db="EMBL/GenBank/DDBJ databases">
        <title>Draft genome assemblies for two species of Escallonia (Escalloniales).</title>
        <authorList>
            <person name="Chanderbali A."/>
            <person name="Dervinis C."/>
            <person name="Anghel I."/>
            <person name="Soltis D."/>
            <person name="Soltis P."/>
            <person name="Zapata F."/>
        </authorList>
    </citation>
    <scope>NUCLEOTIDE SEQUENCE</scope>
    <source>
        <strain evidence="1">UCBG64.0493</strain>
        <tissue evidence="1">Leaf</tissue>
    </source>
</reference>
<keyword evidence="2" id="KW-1185">Reference proteome</keyword>
<proteinExistence type="predicted"/>
<gene>
    <name evidence="1" type="ORF">RJ639_036601</name>
</gene>
<accession>A0AA89BI44</accession>
<protein>
    <submittedName>
        <fullName evidence="1">Uncharacterized protein</fullName>
    </submittedName>
</protein>
<evidence type="ECO:0000313" key="1">
    <source>
        <dbReference type="EMBL" id="KAK3032641.1"/>
    </source>
</evidence>
<name>A0AA89BI44_9ASTE</name>
<dbReference type="EMBL" id="JAVXUP010000262">
    <property type="protein sequence ID" value="KAK3032641.1"/>
    <property type="molecule type" value="Genomic_DNA"/>
</dbReference>